<dbReference type="EMBL" id="LKMD01000100">
    <property type="protein sequence ID" value="PIB01407.1"/>
    <property type="molecule type" value="Genomic_DNA"/>
</dbReference>
<dbReference type="PANTHER" id="PTHR40518">
    <property type="entry name" value="ACETOACETATE DECARBOXYLASE"/>
    <property type="match status" value="1"/>
</dbReference>
<dbReference type="Gene3D" id="2.40.400.10">
    <property type="entry name" value="Acetoacetate decarboxylase-like"/>
    <property type="match status" value="1"/>
</dbReference>
<name>A0A2G5I9C0_CERBT</name>
<dbReference type="AlphaFoldDB" id="A0A2G5I9C0"/>
<gene>
    <name evidence="2" type="ORF">CB0940_00162</name>
    <name evidence="3" type="ORF">RHO25_000166</name>
</gene>
<evidence type="ECO:0000256" key="1">
    <source>
        <dbReference type="SAM" id="SignalP"/>
    </source>
</evidence>
<accession>A0A2G5I9C0</accession>
<feature type="signal peptide" evidence="1">
    <location>
        <begin position="1"/>
        <end position="18"/>
    </location>
</feature>
<dbReference type="Proteomes" id="UP001302367">
    <property type="component" value="Chromosome 1"/>
</dbReference>
<organism evidence="2 4">
    <name type="scientific">Cercospora beticola</name>
    <name type="common">Sugarbeet leaf spot fungus</name>
    <dbReference type="NCBI Taxonomy" id="122368"/>
    <lineage>
        <taxon>Eukaryota</taxon>
        <taxon>Fungi</taxon>
        <taxon>Dikarya</taxon>
        <taxon>Ascomycota</taxon>
        <taxon>Pezizomycotina</taxon>
        <taxon>Dothideomycetes</taxon>
        <taxon>Dothideomycetidae</taxon>
        <taxon>Mycosphaerellales</taxon>
        <taxon>Mycosphaerellaceae</taxon>
        <taxon>Cercospora</taxon>
    </lineage>
</organism>
<evidence type="ECO:0000313" key="5">
    <source>
        <dbReference type="Proteomes" id="UP001302367"/>
    </source>
</evidence>
<feature type="chain" id="PRO_5013929046" evidence="1">
    <location>
        <begin position="19"/>
        <end position="338"/>
    </location>
</feature>
<dbReference type="SUPFAM" id="SSF160104">
    <property type="entry name" value="Acetoacetate decarboxylase-like"/>
    <property type="match status" value="1"/>
</dbReference>
<reference evidence="3 5" key="2">
    <citation type="submission" date="2023-09" db="EMBL/GenBank/DDBJ databases">
        <title>Complete-Gapless Cercospora beticola genome.</title>
        <authorList>
            <person name="Wyatt N.A."/>
            <person name="Spanner R.E."/>
            <person name="Bolton M.D."/>
        </authorList>
    </citation>
    <scope>NUCLEOTIDE SEQUENCE [LARGE SCALE GENOMIC DNA]</scope>
    <source>
        <strain evidence="3">Cb09-40</strain>
    </source>
</reference>
<keyword evidence="1" id="KW-0732">Signal</keyword>
<dbReference type="EMBL" id="CP134184">
    <property type="protein sequence ID" value="WPA95565.1"/>
    <property type="molecule type" value="Genomic_DNA"/>
</dbReference>
<dbReference type="OrthoDB" id="9970474at2759"/>
<dbReference type="InterPro" id="IPR023375">
    <property type="entry name" value="ADC_dom_sf"/>
</dbReference>
<evidence type="ECO:0000313" key="4">
    <source>
        <dbReference type="Proteomes" id="UP000230605"/>
    </source>
</evidence>
<reference evidence="2 4" key="1">
    <citation type="submission" date="2015-10" db="EMBL/GenBank/DDBJ databases">
        <title>The cercosporin biosynthetic gene cluster was horizontally transferred to several fungal lineages and shown to be expanded in Cercospora beticola based on microsynteny with recipient genomes.</title>
        <authorList>
            <person name="De Jonge R."/>
            <person name="Ebert M.K."/>
            <person name="Suttle J.C."/>
            <person name="Jurick Ii W.M."/>
            <person name="Secor G.A."/>
            <person name="Thomma B.P."/>
            <person name="Van De Peer Y."/>
            <person name="Bolton M.D."/>
        </authorList>
    </citation>
    <scope>NUCLEOTIDE SEQUENCE [LARGE SCALE GENOMIC DNA]</scope>
    <source>
        <strain evidence="2 4">09-40</strain>
    </source>
</reference>
<proteinExistence type="predicted"/>
<dbReference type="PANTHER" id="PTHR40518:SF1">
    <property type="entry name" value="ACETOACETATE DECARBOXYLASE"/>
    <property type="match status" value="1"/>
</dbReference>
<sequence length="338" mass="36893">MLFRCFAAFAAAAKIASAQQACTNCTNESPEPIELVPAPWTLKGDMYGSFLLPGAGVPLFANSDSLPKKAFPPLERQYPEAIAGEYTGRLGMLQVLRYTETPVGPYDELLIIPGFFGFEDNGKRQEMTRVSRIYVSQKYTAWNGRKNWNIPKHLARFDWTYSDDGSATVKVYPFDTTGDPTESSPSEKPFFQMTFSPLLPQNLLSNTLTSLLPGLGLNKGLNLNPTIPFTTDLYALLGINATLYQPPVPAANDSFGAITDEGPNWKAVVPGQYSTNSTLGLVNMDQTGGDGEETGVNAVGDEFFPNFWPGLPKQNVGIRLRDATITFGEGIELPNIVV</sequence>
<protein>
    <submittedName>
        <fullName evidence="2">Uncharacterized protein</fullName>
    </submittedName>
</protein>
<dbReference type="Proteomes" id="UP000230605">
    <property type="component" value="Chromosome 1"/>
</dbReference>
<evidence type="ECO:0000313" key="3">
    <source>
        <dbReference type="EMBL" id="WPA95565.1"/>
    </source>
</evidence>
<keyword evidence="5" id="KW-1185">Reference proteome</keyword>
<evidence type="ECO:0000313" key="2">
    <source>
        <dbReference type="EMBL" id="PIB01407.1"/>
    </source>
</evidence>